<reference evidence="5 6" key="1">
    <citation type="submission" date="2023-05" db="EMBL/GenBank/DDBJ databases">
        <title>B98-5 Cell Line De Novo Hybrid Assembly: An Optical Mapping Approach.</title>
        <authorList>
            <person name="Kananen K."/>
            <person name="Auerbach J.A."/>
            <person name="Kautto E."/>
            <person name="Blachly J.S."/>
        </authorList>
    </citation>
    <scope>NUCLEOTIDE SEQUENCE [LARGE SCALE GENOMIC DNA]</scope>
    <source>
        <strain evidence="5">B95-8</strain>
        <tissue evidence="5">Cell line</tissue>
    </source>
</reference>
<evidence type="ECO:0000313" key="6">
    <source>
        <dbReference type="Proteomes" id="UP001266305"/>
    </source>
</evidence>
<dbReference type="GO" id="GO:0005840">
    <property type="term" value="C:ribosome"/>
    <property type="evidence" value="ECO:0007669"/>
    <property type="project" value="UniProtKB-KW"/>
</dbReference>
<accession>A0ABQ9W495</accession>
<dbReference type="NCBIfam" id="TIGR01080">
    <property type="entry name" value="rplX_A_E"/>
    <property type="match status" value="1"/>
</dbReference>
<comment type="caution">
    <text evidence="5">The sequence shown here is derived from an EMBL/GenBank/DDBJ whole genome shotgun (WGS) entry which is preliminary data.</text>
</comment>
<proteinExistence type="inferred from homology"/>
<protein>
    <submittedName>
        <fullName evidence="5">60S ribosomal protein L26</fullName>
    </submittedName>
</protein>
<evidence type="ECO:0000256" key="1">
    <source>
        <dbReference type="ARBA" id="ARBA00010618"/>
    </source>
</evidence>
<dbReference type="Pfam" id="PF16906">
    <property type="entry name" value="Ribosomal_L26"/>
    <property type="match status" value="1"/>
</dbReference>
<evidence type="ECO:0000256" key="3">
    <source>
        <dbReference type="ARBA" id="ARBA00023274"/>
    </source>
</evidence>
<dbReference type="PANTHER" id="PTHR11143">
    <property type="entry name" value="60S RIBOSOMAL PROTEIN L26 FAMILY MEMBER"/>
    <property type="match status" value="1"/>
</dbReference>
<name>A0ABQ9W495_SAGOE</name>
<sequence>MKPFPFADITEAEVANIKFNPSVSSDQSKNNKRHSNAPFHIRRKMMSSSLSKELRQKYNIPSMPTQKNNEAQIVGGHYKRQQLGSTLFGFTERNVIYSEWVQWERLMAQLSM</sequence>
<feature type="compositionally biased region" description="Basic residues" evidence="4">
    <location>
        <begin position="30"/>
        <end position="44"/>
    </location>
</feature>
<keyword evidence="6" id="KW-1185">Reference proteome</keyword>
<dbReference type="Proteomes" id="UP001266305">
    <property type="component" value="Unassembled WGS sequence"/>
</dbReference>
<dbReference type="InterPro" id="IPR008991">
    <property type="entry name" value="Translation_prot_SH3-like_sf"/>
</dbReference>
<evidence type="ECO:0000256" key="4">
    <source>
        <dbReference type="SAM" id="MobiDB-lite"/>
    </source>
</evidence>
<evidence type="ECO:0000313" key="5">
    <source>
        <dbReference type="EMBL" id="KAK2116441.1"/>
    </source>
</evidence>
<dbReference type="InterPro" id="IPR014722">
    <property type="entry name" value="Rib_uL2_dom2"/>
</dbReference>
<feature type="region of interest" description="Disordered" evidence="4">
    <location>
        <begin position="20"/>
        <end position="44"/>
    </location>
</feature>
<comment type="similarity">
    <text evidence="1">Belongs to the universal ribosomal protein uL24 family.</text>
</comment>
<gene>
    <name evidence="5" type="primary">RPL26_6</name>
    <name evidence="5" type="ORF">P7K49_007067</name>
</gene>
<dbReference type="InterPro" id="IPR005756">
    <property type="entry name" value="Ribosomal_uL24_euk/arc"/>
</dbReference>
<evidence type="ECO:0000256" key="2">
    <source>
        <dbReference type="ARBA" id="ARBA00022980"/>
    </source>
</evidence>
<dbReference type="Gene3D" id="2.30.30.30">
    <property type="match status" value="1"/>
</dbReference>
<dbReference type="EMBL" id="JASSZA010000003">
    <property type="protein sequence ID" value="KAK2116441.1"/>
    <property type="molecule type" value="Genomic_DNA"/>
</dbReference>
<keyword evidence="2 5" id="KW-0689">Ribosomal protein</keyword>
<organism evidence="5 6">
    <name type="scientific">Saguinus oedipus</name>
    <name type="common">Cotton-top tamarin</name>
    <name type="synonym">Oedipomidas oedipus</name>
    <dbReference type="NCBI Taxonomy" id="9490"/>
    <lineage>
        <taxon>Eukaryota</taxon>
        <taxon>Metazoa</taxon>
        <taxon>Chordata</taxon>
        <taxon>Craniata</taxon>
        <taxon>Vertebrata</taxon>
        <taxon>Euteleostomi</taxon>
        <taxon>Mammalia</taxon>
        <taxon>Eutheria</taxon>
        <taxon>Euarchontoglires</taxon>
        <taxon>Primates</taxon>
        <taxon>Haplorrhini</taxon>
        <taxon>Platyrrhini</taxon>
        <taxon>Cebidae</taxon>
        <taxon>Callitrichinae</taxon>
        <taxon>Saguinus</taxon>
    </lineage>
</organism>
<keyword evidence="3" id="KW-0687">Ribonucleoprotein</keyword>
<dbReference type="SUPFAM" id="SSF50104">
    <property type="entry name" value="Translation proteins SH3-like domain"/>
    <property type="match status" value="1"/>
</dbReference>